<dbReference type="KEGG" id="pstw:DSJ_11000"/>
<evidence type="ECO:0000256" key="1">
    <source>
        <dbReference type="SAM" id="MobiDB-lite"/>
    </source>
</evidence>
<dbReference type="Pfam" id="PF10721">
    <property type="entry name" value="DUF2514"/>
    <property type="match status" value="1"/>
</dbReference>
<name>H3REA1_PANSE</name>
<dbReference type="Proteomes" id="UP000192380">
    <property type="component" value="Chromosome"/>
</dbReference>
<feature type="compositionally biased region" description="Low complexity" evidence="1">
    <location>
        <begin position="86"/>
        <end position="98"/>
    </location>
</feature>
<sequence>MSALLAIAEKYWKPLVITLLVAFSLWRAYSFGVDSTNSKWNLKWSQRDLVDSTAALHAEVAERNEERRRQQAADEERKRADEELAKVQADADAAQRAGDGLQQQLATLRRQLAGSETGRISAIAAAGAAKAETTRVLAELLGESDKRAGIYAKEADERYAAGSSCERTYDKVTGTNNGN</sequence>
<keyword evidence="5" id="KW-1185">Reference proteome</keyword>
<dbReference type="OrthoDB" id="7033575at2"/>
<accession>H3REA1</accession>
<gene>
    <name evidence="3" type="ORF">CKS_2368</name>
    <name evidence="2" type="ORF">DSJ_11000</name>
</gene>
<feature type="region of interest" description="Disordered" evidence="1">
    <location>
        <begin position="61"/>
        <end position="98"/>
    </location>
</feature>
<feature type="compositionally biased region" description="Basic and acidic residues" evidence="1">
    <location>
        <begin position="61"/>
        <end position="85"/>
    </location>
</feature>
<proteinExistence type="predicted"/>
<evidence type="ECO:0000313" key="2">
    <source>
        <dbReference type="EMBL" id="ARF49819.1"/>
    </source>
</evidence>
<protein>
    <submittedName>
        <fullName evidence="3">Gp55 family protein</fullName>
    </submittedName>
</protein>
<evidence type="ECO:0000313" key="5">
    <source>
        <dbReference type="Proteomes" id="UP000192380"/>
    </source>
</evidence>
<reference evidence="3" key="2">
    <citation type="submission" date="2012-01" db="EMBL/GenBank/DDBJ databases">
        <authorList>
            <person name="Biehl B.S."/>
            <person name="Ding Y."/>
            <person name="Dugan-Rocha S.P."/>
            <person name="Gibbs R.A."/>
            <person name="Glasner J.D."/>
            <person name="Kovar C."/>
            <person name="Muzny D.M."/>
            <person name="Neeno-Eckwall E.C."/>
            <person name="Perna N.T."/>
            <person name="Qin X."/>
            <person name="von Bodman S.B."/>
            <person name="Weinstock G.M."/>
        </authorList>
    </citation>
    <scope>NUCLEOTIDE SEQUENCE</scope>
    <source>
        <strain evidence="3">DC283</strain>
    </source>
</reference>
<evidence type="ECO:0000313" key="3">
    <source>
        <dbReference type="EMBL" id="EHU00444.1"/>
    </source>
</evidence>
<organism evidence="3 4">
    <name type="scientific">Pantoea stewartii subsp. stewartii DC283</name>
    <dbReference type="NCBI Taxonomy" id="660596"/>
    <lineage>
        <taxon>Bacteria</taxon>
        <taxon>Pseudomonadati</taxon>
        <taxon>Pseudomonadota</taxon>
        <taxon>Gammaproteobacteria</taxon>
        <taxon>Enterobacterales</taxon>
        <taxon>Erwiniaceae</taxon>
        <taxon>Pantoea</taxon>
    </lineage>
</organism>
<dbReference type="EMBL" id="AHIE01000018">
    <property type="protein sequence ID" value="EHU00444.1"/>
    <property type="molecule type" value="Genomic_DNA"/>
</dbReference>
<dbReference type="RefSeq" id="WP_006119771.1">
    <property type="nucleotide sequence ID" value="NZ_AHIE01000018.1"/>
</dbReference>
<dbReference type="AlphaFoldDB" id="H3REA1"/>
<dbReference type="InterPro" id="IPR019659">
    <property type="entry name" value="DUF2514"/>
</dbReference>
<reference evidence="2 5" key="3">
    <citation type="submission" date="2016-10" db="EMBL/GenBank/DDBJ databases">
        <title>Complete Genome Assembly of Pantoea stewartii subsp. stewartii DC283, a Corn Pathogen.</title>
        <authorList>
            <person name="Duong D.A."/>
            <person name="Stevens A.M."/>
            <person name="Jensen R.V."/>
        </authorList>
    </citation>
    <scope>NUCLEOTIDE SEQUENCE [LARGE SCALE GENOMIC DNA]</scope>
    <source>
        <strain evidence="2 5">DC283</strain>
    </source>
</reference>
<dbReference type="PATRIC" id="fig|660596.6.peg.2428"/>
<dbReference type="STRING" id="660596.DSJ_11000"/>
<dbReference type="Proteomes" id="UP000005050">
    <property type="component" value="Unassembled WGS sequence"/>
</dbReference>
<evidence type="ECO:0000313" key="4">
    <source>
        <dbReference type="Proteomes" id="UP000005050"/>
    </source>
</evidence>
<dbReference type="EMBL" id="CP017581">
    <property type="protein sequence ID" value="ARF49819.1"/>
    <property type="molecule type" value="Genomic_DNA"/>
</dbReference>
<reference evidence="3 4" key="1">
    <citation type="journal article" date="2012" name="Mol. Microbiol.">
        <title>The genetic and structural basis of two distinct terminal side branch residues in stewartan and amylovoran exopolysaccharides and their potential role in host adaptation.</title>
        <authorList>
            <person name="Wang X."/>
            <person name="Yang F."/>
            <person name="von Bodman S.B."/>
        </authorList>
    </citation>
    <scope>NUCLEOTIDE SEQUENCE [LARGE SCALE GENOMIC DNA]</scope>
    <source>
        <strain evidence="3 4">DC283</strain>
    </source>
</reference>